<dbReference type="PANTHER" id="PTHR36391">
    <property type="entry name" value="FURRY"/>
    <property type="match status" value="1"/>
</dbReference>
<sequence>MHYLSSQITGPLSSPEYMSHLPKAGEYRALAPGSQPLRARVPAAEDDRVYNIKYFSEWQSPVLWDVFLDFEMHIGHKYYSFDAAASKEALQSLAEAPTPGKKWSKPFKPILEEDNNGYTL</sequence>
<dbReference type="AlphaFoldDB" id="A0AAD9IJJ1"/>
<name>A0AAD9IJJ1_PROWI</name>
<comment type="caution">
    <text evidence="1">The sequence shown here is derived from an EMBL/GenBank/DDBJ whole genome shotgun (WGS) entry which is preliminary data.</text>
</comment>
<dbReference type="EMBL" id="JASFZW010000006">
    <property type="protein sequence ID" value="KAK2077780.1"/>
    <property type="molecule type" value="Genomic_DNA"/>
</dbReference>
<evidence type="ECO:0000313" key="1">
    <source>
        <dbReference type="EMBL" id="KAK2077780.1"/>
    </source>
</evidence>
<organism evidence="1 2">
    <name type="scientific">Prototheca wickerhamii</name>
    <dbReference type="NCBI Taxonomy" id="3111"/>
    <lineage>
        <taxon>Eukaryota</taxon>
        <taxon>Viridiplantae</taxon>
        <taxon>Chlorophyta</taxon>
        <taxon>core chlorophytes</taxon>
        <taxon>Trebouxiophyceae</taxon>
        <taxon>Chlorellales</taxon>
        <taxon>Chlorellaceae</taxon>
        <taxon>Prototheca</taxon>
    </lineage>
</organism>
<proteinExistence type="predicted"/>
<evidence type="ECO:0000313" key="2">
    <source>
        <dbReference type="Proteomes" id="UP001255856"/>
    </source>
</evidence>
<accession>A0AAD9IJJ1</accession>
<dbReference type="PANTHER" id="PTHR36391:SF1">
    <property type="entry name" value="FURRY"/>
    <property type="match status" value="1"/>
</dbReference>
<reference evidence="1" key="1">
    <citation type="submission" date="2021-01" db="EMBL/GenBank/DDBJ databases">
        <authorList>
            <person name="Eckstrom K.M.E."/>
        </authorList>
    </citation>
    <scope>NUCLEOTIDE SEQUENCE</scope>
    <source>
        <strain evidence="1">UVCC 0001</strain>
    </source>
</reference>
<keyword evidence="2" id="KW-1185">Reference proteome</keyword>
<dbReference type="Proteomes" id="UP001255856">
    <property type="component" value="Unassembled WGS sequence"/>
</dbReference>
<gene>
    <name evidence="1" type="ORF">QBZ16_004628</name>
</gene>
<protein>
    <submittedName>
        <fullName evidence="1">Uncharacterized protein</fullName>
    </submittedName>
</protein>